<dbReference type="InterPro" id="IPR010852">
    <property type="entry name" value="ABATE"/>
</dbReference>
<proteinExistence type="predicted"/>
<comment type="caution">
    <text evidence="2">The sequence shown here is derived from an EMBL/GenBank/DDBJ whole genome shotgun (WGS) entry which is preliminary data.</text>
</comment>
<organism evidence="2 3">
    <name type="scientific">Nonomuraea guangzhouensis</name>
    <dbReference type="NCBI Taxonomy" id="1291555"/>
    <lineage>
        <taxon>Bacteria</taxon>
        <taxon>Bacillati</taxon>
        <taxon>Actinomycetota</taxon>
        <taxon>Actinomycetes</taxon>
        <taxon>Streptosporangiales</taxon>
        <taxon>Streptosporangiaceae</taxon>
        <taxon>Nonomuraea</taxon>
    </lineage>
</organism>
<evidence type="ECO:0000259" key="1">
    <source>
        <dbReference type="Pfam" id="PF11706"/>
    </source>
</evidence>
<dbReference type="Pfam" id="PF07336">
    <property type="entry name" value="ABATE"/>
    <property type="match status" value="1"/>
</dbReference>
<dbReference type="PANTHER" id="PTHR35525:SF3">
    <property type="entry name" value="BLL6575 PROTEIN"/>
    <property type="match status" value="1"/>
</dbReference>
<dbReference type="RefSeq" id="WP_219531500.1">
    <property type="nucleotide sequence ID" value="NZ_JAHKRM010000011.1"/>
</dbReference>
<feature type="domain" description="Zinc finger CGNR" evidence="1">
    <location>
        <begin position="135"/>
        <end position="177"/>
    </location>
</feature>
<protein>
    <submittedName>
        <fullName evidence="2">CGNR zinc finger domain-containing protein</fullName>
    </submittedName>
</protein>
<dbReference type="InterPro" id="IPR021005">
    <property type="entry name" value="Znf_CGNR"/>
</dbReference>
<name>A0ABW4G198_9ACTN</name>
<gene>
    <name evidence="2" type="ORF">ACFSJ0_04480</name>
</gene>
<dbReference type="Pfam" id="PF11706">
    <property type="entry name" value="zf-CGNR"/>
    <property type="match status" value="1"/>
</dbReference>
<keyword evidence="3" id="KW-1185">Reference proteome</keyword>
<reference evidence="3" key="1">
    <citation type="journal article" date="2019" name="Int. J. Syst. Evol. Microbiol.">
        <title>The Global Catalogue of Microorganisms (GCM) 10K type strain sequencing project: providing services to taxonomists for standard genome sequencing and annotation.</title>
        <authorList>
            <consortium name="The Broad Institute Genomics Platform"/>
            <consortium name="The Broad Institute Genome Sequencing Center for Infectious Disease"/>
            <person name="Wu L."/>
            <person name="Ma J."/>
        </authorList>
    </citation>
    <scope>NUCLEOTIDE SEQUENCE [LARGE SCALE GENOMIC DNA]</scope>
    <source>
        <strain evidence="3">CGMCC 1.15399</strain>
    </source>
</reference>
<dbReference type="EMBL" id="JBHUCM010000005">
    <property type="protein sequence ID" value="MFD1536279.1"/>
    <property type="molecule type" value="Genomic_DNA"/>
</dbReference>
<evidence type="ECO:0000313" key="3">
    <source>
        <dbReference type="Proteomes" id="UP001597097"/>
    </source>
</evidence>
<accession>A0ABW4G198</accession>
<dbReference type="PANTHER" id="PTHR35525">
    <property type="entry name" value="BLL6575 PROTEIN"/>
    <property type="match status" value="1"/>
</dbReference>
<dbReference type="Proteomes" id="UP001597097">
    <property type="component" value="Unassembled WGS sequence"/>
</dbReference>
<evidence type="ECO:0000313" key="2">
    <source>
        <dbReference type="EMBL" id="MFD1536279.1"/>
    </source>
</evidence>
<sequence length="179" mass="19350">MGWDRDEPAAEYHRVPARLVAVFDFLNTCDLRTFGGHEPDDELAGWLGDCEPAERERAFALRRALRAMARANRTGELDPAAAGELDEVGATLPLRALSDGGGLLGVTAADGGVPGTLANLLADVIVASADGSWARMKECAAPDCRWIFYDHAKPRNGRWCSTAGCGNRMKTRAYRSRTS</sequence>